<dbReference type="AlphaFoldDB" id="A0A1S1H8V3"/>
<dbReference type="EMBL" id="MIPT01000005">
    <property type="protein sequence ID" value="OHT17730.1"/>
    <property type="molecule type" value="Genomic_DNA"/>
</dbReference>
<dbReference type="EMBL" id="MIPT01000006">
    <property type="protein sequence ID" value="OHT17723.1"/>
    <property type="molecule type" value="Genomic_DNA"/>
</dbReference>
<proteinExistence type="predicted"/>
<sequence length="66" mass="7427">MTAMLRFDAVTNVTTVQPHIFGISKAKLNGSDDLTFKDNIVVFGRNPISRRVCFGHFPQSQNDHHV</sequence>
<evidence type="ECO:0000313" key="3">
    <source>
        <dbReference type="Proteomes" id="UP000179467"/>
    </source>
</evidence>
<organism evidence="1 3">
    <name type="scientific">Edaphosphingomonas haloaromaticamans</name>
    <dbReference type="NCBI Taxonomy" id="653954"/>
    <lineage>
        <taxon>Bacteria</taxon>
        <taxon>Pseudomonadati</taxon>
        <taxon>Pseudomonadota</taxon>
        <taxon>Alphaproteobacteria</taxon>
        <taxon>Sphingomonadales</taxon>
        <taxon>Rhizorhabdaceae</taxon>
        <taxon>Edaphosphingomonas</taxon>
    </lineage>
</organism>
<gene>
    <name evidence="2" type="ORF">BHE75_04656</name>
    <name evidence="1" type="ORF">BHE75_04663</name>
</gene>
<evidence type="ECO:0000313" key="1">
    <source>
        <dbReference type="EMBL" id="OHT17723.1"/>
    </source>
</evidence>
<keyword evidence="3" id="KW-1185">Reference proteome</keyword>
<evidence type="ECO:0000313" key="2">
    <source>
        <dbReference type="EMBL" id="OHT17730.1"/>
    </source>
</evidence>
<dbReference type="Proteomes" id="UP000179467">
    <property type="component" value="Unassembled WGS sequence"/>
</dbReference>
<accession>A0A1S1H8V3</accession>
<comment type="caution">
    <text evidence="1">The sequence shown here is derived from an EMBL/GenBank/DDBJ whole genome shotgun (WGS) entry which is preliminary data.</text>
</comment>
<reference evidence="1 3" key="1">
    <citation type="submission" date="2016-09" db="EMBL/GenBank/DDBJ databases">
        <title>Metabolic pathway, cell adaptation mechanisms and a novel monoxygenase revealed through proteogenomic-transcription analysis of a Sphingomonas haloaromaticamans strain degrading the fungicide ortho-phenylphenol.</title>
        <authorList>
            <person name="Perruchon C."/>
            <person name="Papadopoulou E.S."/>
            <person name="Rousidou C."/>
            <person name="Vasileiadis S."/>
            <person name="Tanou G."/>
            <person name="Amoutzias G."/>
            <person name="Molassiotis A."/>
            <person name="Karpouzas D.G."/>
        </authorList>
    </citation>
    <scope>NUCLEOTIDE SEQUENCE [LARGE SCALE GENOMIC DNA]</scope>
    <source>
        <strain evidence="1 3">P3</strain>
    </source>
</reference>
<protein>
    <submittedName>
        <fullName evidence="1">Uncharacterized protein</fullName>
    </submittedName>
</protein>
<name>A0A1S1H8V3_9SPHN</name>